<feature type="compositionally biased region" description="Gly residues" evidence="1">
    <location>
        <begin position="233"/>
        <end position="249"/>
    </location>
</feature>
<evidence type="ECO:0000313" key="5">
    <source>
        <dbReference type="EMBL" id="PGH10630.1"/>
    </source>
</evidence>
<reference evidence="5 6" key="1">
    <citation type="submission" date="2017-10" db="EMBL/GenBank/DDBJ databases">
        <title>Comparative genomics in systemic dimorphic fungi from Ajellomycetaceae.</title>
        <authorList>
            <person name="Munoz J.F."/>
            <person name="Mcewen J.G."/>
            <person name="Clay O.K."/>
            <person name="Cuomo C.A."/>
        </authorList>
    </citation>
    <scope>NUCLEOTIDE SEQUENCE [LARGE SCALE GENOMIC DNA]</scope>
    <source>
        <strain evidence="5 6">UAMH5409</strain>
    </source>
</reference>
<keyword evidence="2" id="KW-1133">Transmembrane helix</keyword>
<dbReference type="STRING" id="1447875.A0A2B7XNX3"/>
<dbReference type="PROSITE" id="PS01009">
    <property type="entry name" value="CRISP_1"/>
    <property type="match status" value="1"/>
</dbReference>
<dbReference type="PROSITE" id="PS01010">
    <property type="entry name" value="CRISP_2"/>
    <property type="match status" value="1"/>
</dbReference>
<dbReference type="EMBL" id="PDNB01000084">
    <property type="protein sequence ID" value="PGH10630.1"/>
    <property type="molecule type" value="Genomic_DNA"/>
</dbReference>
<keyword evidence="6" id="KW-1185">Reference proteome</keyword>
<dbReference type="PRINTS" id="PR00837">
    <property type="entry name" value="V5TPXLIKE"/>
</dbReference>
<evidence type="ECO:0000256" key="3">
    <source>
        <dbReference type="SAM" id="SignalP"/>
    </source>
</evidence>
<dbReference type="SMART" id="SM00198">
    <property type="entry name" value="SCP"/>
    <property type="match status" value="1"/>
</dbReference>
<dbReference type="InterPro" id="IPR014044">
    <property type="entry name" value="CAP_dom"/>
</dbReference>
<evidence type="ECO:0000256" key="2">
    <source>
        <dbReference type="SAM" id="Phobius"/>
    </source>
</evidence>
<dbReference type="InterPro" id="IPR001283">
    <property type="entry name" value="CRISP-related"/>
</dbReference>
<keyword evidence="2" id="KW-0812">Transmembrane</keyword>
<proteinExistence type="predicted"/>
<dbReference type="OrthoDB" id="337038at2759"/>
<feature type="signal peptide" evidence="3">
    <location>
        <begin position="1"/>
        <end position="22"/>
    </location>
</feature>
<dbReference type="AlphaFoldDB" id="A0A2B7XNX3"/>
<gene>
    <name evidence="5" type="ORF">AJ79_05344</name>
</gene>
<dbReference type="GO" id="GO:0005576">
    <property type="term" value="C:extracellular region"/>
    <property type="evidence" value="ECO:0007669"/>
    <property type="project" value="InterPro"/>
</dbReference>
<evidence type="ECO:0000256" key="1">
    <source>
        <dbReference type="SAM" id="MobiDB-lite"/>
    </source>
</evidence>
<comment type="caution">
    <text evidence="5">The sequence shown here is derived from an EMBL/GenBank/DDBJ whole genome shotgun (WGS) entry which is preliminary data.</text>
</comment>
<sequence>MTKPTFLLPFLLLTSYPLPAQSIVTVTVTATFPPPTEPPLSEQQAPSTPPSYASTPLFRNTILSISNRYRRQHNATALAWNDTLAASALDWARKCRWEHSGIPSTGENLATGYANASAAVEAWGDERGLFDFETPRFSKETGHFSQLVWKGTGSVGCERVWCGEGDQGAAWAWYVVCHYFPQGNVVGMGGEGELVRGMVQARISEDDVDVDVDADADADRGGWRDGGEEGEGEGGGGGGGGGFWDGIKGGGKDNDDDDDNDYGYGHKFWDRYRWMMKSDGGRTESRGYEGWWTVIATLFATLVGITGVGWL</sequence>
<dbReference type="SUPFAM" id="SSF55797">
    <property type="entry name" value="PR-1-like"/>
    <property type="match status" value="1"/>
</dbReference>
<evidence type="ECO:0000259" key="4">
    <source>
        <dbReference type="SMART" id="SM00198"/>
    </source>
</evidence>
<dbReference type="Proteomes" id="UP000223968">
    <property type="component" value="Unassembled WGS sequence"/>
</dbReference>
<dbReference type="PANTHER" id="PTHR10334">
    <property type="entry name" value="CYSTEINE-RICH SECRETORY PROTEIN-RELATED"/>
    <property type="match status" value="1"/>
</dbReference>
<name>A0A2B7XNX3_9EURO</name>
<accession>A0A2B7XNX3</accession>
<dbReference type="Pfam" id="PF00188">
    <property type="entry name" value="CAP"/>
    <property type="match status" value="1"/>
</dbReference>
<feature type="transmembrane region" description="Helical" evidence="2">
    <location>
        <begin position="290"/>
        <end position="310"/>
    </location>
</feature>
<protein>
    <recommendedName>
        <fullName evidence="4">SCP domain-containing protein</fullName>
    </recommendedName>
</protein>
<organism evidence="5 6">
    <name type="scientific">Helicocarpus griseus UAMH5409</name>
    <dbReference type="NCBI Taxonomy" id="1447875"/>
    <lineage>
        <taxon>Eukaryota</taxon>
        <taxon>Fungi</taxon>
        <taxon>Dikarya</taxon>
        <taxon>Ascomycota</taxon>
        <taxon>Pezizomycotina</taxon>
        <taxon>Eurotiomycetes</taxon>
        <taxon>Eurotiomycetidae</taxon>
        <taxon>Onygenales</taxon>
        <taxon>Ajellomycetaceae</taxon>
        <taxon>Helicocarpus</taxon>
    </lineage>
</organism>
<dbReference type="InterPro" id="IPR035940">
    <property type="entry name" value="CAP_sf"/>
</dbReference>
<feature type="domain" description="SCP" evidence="4">
    <location>
        <begin position="57"/>
        <end position="187"/>
    </location>
</feature>
<evidence type="ECO:0000313" key="6">
    <source>
        <dbReference type="Proteomes" id="UP000223968"/>
    </source>
</evidence>
<feature type="region of interest" description="Disordered" evidence="1">
    <location>
        <begin position="34"/>
        <end position="53"/>
    </location>
</feature>
<feature type="compositionally biased region" description="Basic and acidic residues" evidence="1">
    <location>
        <begin position="217"/>
        <end position="227"/>
    </location>
</feature>
<dbReference type="Gene3D" id="3.40.33.10">
    <property type="entry name" value="CAP"/>
    <property type="match status" value="1"/>
</dbReference>
<feature type="region of interest" description="Disordered" evidence="1">
    <location>
        <begin position="214"/>
        <end position="256"/>
    </location>
</feature>
<feature type="chain" id="PRO_5012699367" description="SCP domain-containing protein" evidence="3">
    <location>
        <begin position="23"/>
        <end position="311"/>
    </location>
</feature>
<keyword evidence="2" id="KW-0472">Membrane</keyword>
<dbReference type="InterPro" id="IPR018244">
    <property type="entry name" value="Allrgn_V5/Tpx1_CS"/>
</dbReference>
<keyword evidence="3" id="KW-0732">Signal</keyword>